<dbReference type="InterPro" id="IPR011324">
    <property type="entry name" value="Cytotoxic_necrot_fac-like_cat"/>
</dbReference>
<evidence type="ECO:0000256" key="2">
    <source>
        <dbReference type="ARBA" id="ARBA00001947"/>
    </source>
</evidence>
<dbReference type="Pfam" id="PF02578">
    <property type="entry name" value="Cu-oxidase_4"/>
    <property type="match status" value="1"/>
</dbReference>
<dbReference type="InterPro" id="IPR038371">
    <property type="entry name" value="Cu_polyphenol_OxRdtase_sf"/>
</dbReference>
<comment type="cofactor">
    <cofactor evidence="2">
        <name>Zn(2+)</name>
        <dbReference type="ChEBI" id="CHEBI:29105"/>
    </cofactor>
</comment>
<protein>
    <recommendedName>
        <fullName evidence="12">Purine nucleoside phosphorylase</fullName>
    </recommendedName>
</protein>
<dbReference type="PANTHER" id="PTHR30616">
    <property type="entry name" value="UNCHARACTERIZED PROTEIN YFIH"/>
    <property type="match status" value="1"/>
</dbReference>
<comment type="similarity">
    <text evidence="4 12">Belongs to the purine nucleoside phosphorylase YfiH/LACC1 family.</text>
</comment>
<proteinExistence type="inferred from homology"/>
<evidence type="ECO:0000256" key="7">
    <source>
        <dbReference type="ARBA" id="ARBA00022801"/>
    </source>
</evidence>
<evidence type="ECO:0000256" key="6">
    <source>
        <dbReference type="ARBA" id="ARBA00022723"/>
    </source>
</evidence>
<keyword evidence="5" id="KW-0808">Transferase</keyword>
<dbReference type="PANTHER" id="PTHR30616:SF2">
    <property type="entry name" value="PURINE NUCLEOSIDE PHOSPHORYLASE LACC1"/>
    <property type="match status" value="1"/>
</dbReference>
<comment type="function">
    <text evidence="3">Purine nucleoside enzyme that catalyzes the phosphorolysis of adenosine and inosine nucleosides, yielding D-ribose 1-phosphate and the respective free bases, adenine and hypoxanthine. Also catalyzes the phosphorolysis of S-methyl-5'-thioadenosine into adenine and S-methyl-5-thio-alpha-D-ribose 1-phosphate. Also has adenosine deaminase activity.</text>
</comment>
<dbReference type="Gene3D" id="3.60.140.10">
    <property type="entry name" value="CNF1/YfiH-like putative cysteine hydrolases"/>
    <property type="match status" value="1"/>
</dbReference>
<evidence type="ECO:0000313" key="14">
    <source>
        <dbReference type="Proteomes" id="UP001518925"/>
    </source>
</evidence>
<dbReference type="CDD" id="cd16833">
    <property type="entry name" value="YfiH"/>
    <property type="match status" value="1"/>
</dbReference>
<name>A0ABS2DJ63_9BACI</name>
<dbReference type="NCBIfam" id="TIGR00726">
    <property type="entry name" value="peptidoglycan editing factor PgeF"/>
    <property type="match status" value="1"/>
</dbReference>
<dbReference type="EMBL" id="JAFELM010000031">
    <property type="protein sequence ID" value="MBM6618534.1"/>
    <property type="molecule type" value="Genomic_DNA"/>
</dbReference>
<evidence type="ECO:0000256" key="8">
    <source>
        <dbReference type="ARBA" id="ARBA00022833"/>
    </source>
</evidence>
<comment type="caution">
    <text evidence="13">The sequence shown here is derived from an EMBL/GenBank/DDBJ whole genome shotgun (WGS) entry which is preliminary data.</text>
</comment>
<evidence type="ECO:0000256" key="1">
    <source>
        <dbReference type="ARBA" id="ARBA00000553"/>
    </source>
</evidence>
<evidence type="ECO:0000313" key="13">
    <source>
        <dbReference type="EMBL" id="MBM6618534.1"/>
    </source>
</evidence>
<keyword evidence="8" id="KW-0862">Zinc</keyword>
<comment type="catalytic activity">
    <reaction evidence="9">
        <text>adenosine + H2O + H(+) = inosine + NH4(+)</text>
        <dbReference type="Rhea" id="RHEA:24408"/>
        <dbReference type="ChEBI" id="CHEBI:15377"/>
        <dbReference type="ChEBI" id="CHEBI:15378"/>
        <dbReference type="ChEBI" id="CHEBI:16335"/>
        <dbReference type="ChEBI" id="CHEBI:17596"/>
        <dbReference type="ChEBI" id="CHEBI:28938"/>
        <dbReference type="EC" id="3.5.4.4"/>
    </reaction>
    <physiologicalReaction direction="left-to-right" evidence="9">
        <dbReference type="Rhea" id="RHEA:24409"/>
    </physiologicalReaction>
</comment>
<evidence type="ECO:0000256" key="11">
    <source>
        <dbReference type="ARBA" id="ARBA00049893"/>
    </source>
</evidence>
<keyword evidence="14" id="KW-1185">Reference proteome</keyword>
<comment type="catalytic activity">
    <reaction evidence="11">
        <text>S-methyl-5'-thioadenosine + phosphate = 5-(methylsulfanyl)-alpha-D-ribose 1-phosphate + adenine</text>
        <dbReference type="Rhea" id="RHEA:11852"/>
        <dbReference type="ChEBI" id="CHEBI:16708"/>
        <dbReference type="ChEBI" id="CHEBI:17509"/>
        <dbReference type="ChEBI" id="CHEBI:43474"/>
        <dbReference type="ChEBI" id="CHEBI:58533"/>
        <dbReference type="EC" id="2.4.2.28"/>
    </reaction>
    <physiologicalReaction direction="left-to-right" evidence="11">
        <dbReference type="Rhea" id="RHEA:11853"/>
    </physiologicalReaction>
</comment>
<sequence length="273" mass="30560">MEPFTLNQSEIMLISEWQNLDSYLVAGFTTKNGGVSTAPYQSFNLGLHVNDNKEHVIENRKKLGNLTGFQTTQFICSDQVHDAKVIKVTSLDGGKGVLDYESAIPSTDGIYTDEPNLLLTSCYADCVPLYFYVPRSKIVGLAHAGWKGTVKQIASNMIQNIVENERVRLDEILVTIGPSIRDCCYIVDDFVINEVKNVLSTEDSSVYSEVSTGQYRLNLAILNKLILIRAGVKSENISFSSYCTSCEEDKFFSHRRDKGITGRMMSFIGYRED</sequence>
<dbReference type="InterPro" id="IPR003730">
    <property type="entry name" value="Cu_polyphenol_OxRdtase"/>
</dbReference>
<evidence type="ECO:0000256" key="12">
    <source>
        <dbReference type="RuleBase" id="RU361274"/>
    </source>
</evidence>
<evidence type="ECO:0000256" key="5">
    <source>
        <dbReference type="ARBA" id="ARBA00022679"/>
    </source>
</evidence>
<gene>
    <name evidence="13" type="primary">pgeF</name>
    <name evidence="13" type="ORF">JR050_12765</name>
</gene>
<keyword evidence="7" id="KW-0378">Hydrolase</keyword>
<keyword evidence="6" id="KW-0479">Metal-binding</keyword>
<dbReference type="RefSeq" id="WP_204203869.1">
    <property type="nucleotide sequence ID" value="NZ_JAFELM010000031.1"/>
</dbReference>
<dbReference type="Proteomes" id="UP001518925">
    <property type="component" value="Unassembled WGS sequence"/>
</dbReference>
<evidence type="ECO:0000256" key="10">
    <source>
        <dbReference type="ARBA" id="ARBA00048968"/>
    </source>
</evidence>
<dbReference type="SUPFAM" id="SSF64438">
    <property type="entry name" value="CNF1/YfiH-like putative cysteine hydrolases"/>
    <property type="match status" value="1"/>
</dbReference>
<evidence type="ECO:0000256" key="3">
    <source>
        <dbReference type="ARBA" id="ARBA00003215"/>
    </source>
</evidence>
<reference evidence="13 14" key="1">
    <citation type="submission" date="2021-02" db="EMBL/GenBank/DDBJ databases">
        <title>Bacillus sp. RD4P76, an endophyte from a halophyte.</title>
        <authorList>
            <person name="Sun J.-Q."/>
        </authorList>
    </citation>
    <scope>NUCLEOTIDE SEQUENCE [LARGE SCALE GENOMIC DNA]</scope>
    <source>
        <strain evidence="13 14">RD4P76</strain>
    </source>
</reference>
<evidence type="ECO:0000256" key="4">
    <source>
        <dbReference type="ARBA" id="ARBA00007353"/>
    </source>
</evidence>
<comment type="catalytic activity">
    <reaction evidence="1">
        <text>inosine + phosphate = alpha-D-ribose 1-phosphate + hypoxanthine</text>
        <dbReference type="Rhea" id="RHEA:27646"/>
        <dbReference type="ChEBI" id="CHEBI:17368"/>
        <dbReference type="ChEBI" id="CHEBI:17596"/>
        <dbReference type="ChEBI" id="CHEBI:43474"/>
        <dbReference type="ChEBI" id="CHEBI:57720"/>
        <dbReference type="EC" id="2.4.2.1"/>
    </reaction>
    <physiologicalReaction direction="left-to-right" evidence="1">
        <dbReference type="Rhea" id="RHEA:27647"/>
    </physiologicalReaction>
</comment>
<evidence type="ECO:0000256" key="9">
    <source>
        <dbReference type="ARBA" id="ARBA00047989"/>
    </source>
</evidence>
<comment type="catalytic activity">
    <reaction evidence="10">
        <text>adenosine + phosphate = alpha-D-ribose 1-phosphate + adenine</text>
        <dbReference type="Rhea" id="RHEA:27642"/>
        <dbReference type="ChEBI" id="CHEBI:16335"/>
        <dbReference type="ChEBI" id="CHEBI:16708"/>
        <dbReference type="ChEBI" id="CHEBI:43474"/>
        <dbReference type="ChEBI" id="CHEBI:57720"/>
        <dbReference type="EC" id="2.4.2.1"/>
    </reaction>
    <physiologicalReaction direction="left-to-right" evidence="10">
        <dbReference type="Rhea" id="RHEA:27643"/>
    </physiologicalReaction>
</comment>
<accession>A0ABS2DJ63</accession>
<organism evidence="13 14">
    <name type="scientific">Bacillus suaedaesalsae</name>
    <dbReference type="NCBI Taxonomy" id="2810349"/>
    <lineage>
        <taxon>Bacteria</taxon>
        <taxon>Bacillati</taxon>
        <taxon>Bacillota</taxon>
        <taxon>Bacilli</taxon>
        <taxon>Bacillales</taxon>
        <taxon>Bacillaceae</taxon>
        <taxon>Bacillus</taxon>
    </lineage>
</organism>